<dbReference type="EMBL" id="LAZR01049089">
    <property type="protein sequence ID" value="KKK90471.1"/>
    <property type="molecule type" value="Genomic_DNA"/>
</dbReference>
<protein>
    <submittedName>
        <fullName evidence="2">Uncharacterized protein</fullName>
    </submittedName>
</protein>
<evidence type="ECO:0000313" key="2">
    <source>
        <dbReference type="EMBL" id="KKK90471.1"/>
    </source>
</evidence>
<proteinExistence type="predicted"/>
<comment type="caution">
    <text evidence="2">The sequence shown here is derived from an EMBL/GenBank/DDBJ whole genome shotgun (WGS) entry which is preliminary data.</text>
</comment>
<reference evidence="2" key="1">
    <citation type="journal article" date="2015" name="Nature">
        <title>Complex archaea that bridge the gap between prokaryotes and eukaryotes.</title>
        <authorList>
            <person name="Spang A."/>
            <person name="Saw J.H."/>
            <person name="Jorgensen S.L."/>
            <person name="Zaremba-Niedzwiedzka K."/>
            <person name="Martijn J."/>
            <person name="Lind A.E."/>
            <person name="van Eijk R."/>
            <person name="Schleper C."/>
            <person name="Guy L."/>
            <person name="Ettema T.J."/>
        </authorList>
    </citation>
    <scope>NUCLEOTIDE SEQUENCE</scope>
</reference>
<feature type="non-terminal residue" evidence="2">
    <location>
        <position position="1"/>
    </location>
</feature>
<accession>A0A0F9C1E3</accession>
<organism evidence="2">
    <name type="scientific">marine sediment metagenome</name>
    <dbReference type="NCBI Taxonomy" id="412755"/>
    <lineage>
        <taxon>unclassified sequences</taxon>
        <taxon>metagenomes</taxon>
        <taxon>ecological metagenomes</taxon>
    </lineage>
</organism>
<sequence>LRRGLMFDDEFMGAAAWKGHASCGEWPHQNNTNNPAGIRRERSAGIKLRPAPTSFTAGMLEGLV</sequence>
<feature type="region of interest" description="Disordered" evidence="1">
    <location>
        <begin position="24"/>
        <end position="45"/>
    </location>
</feature>
<name>A0A0F9C1E3_9ZZZZ</name>
<evidence type="ECO:0000256" key="1">
    <source>
        <dbReference type="SAM" id="MobiDB-lite"/>
    </source>
</evidence>
<gene>
    <name evidence="2" type="ORF">LCGC14_2722630</name>
</gene>
<dbReference type="AlphaFoldDB" id="A0A0F9C1E3"/>